<sequence>MHLFYFFRQIIEKKRIAAGGKSKVKVSEALESIGGGGRGQDVLVLMQSVNSKNGISLKDMPTGF</sequence>
<comment type="caution">
    <text evidence="1">The sequence shown here is derived from an EMBL/GenBank/DDBJ whole genome shotgun (WGS) entry which is preliminary data.</text>
</comment>
<accession>A0A2T6FZV7</accession>
<evidence type="ECO:0000313" key="2">
    <source>
        <dbReference type="Proteomes" id="UP000244184"/>
    </source>
</evidence>
<protein>
    <submittedName>
        <fullName evidence="1">Uncharacterized protein</fullName>
    </submittedName>
</protein>
<dbReference type="AlphaFoldDB" id="A0A2T6FZV7"/>
<gene>
    <name evidence="1" type="ORF">C8Z91_19040</name>
</gene>
<proteinExistence type="predicted"/>
<dbReference type="Proteomes" id="UP000244184">
    <property type="component" value="Unassembled WGS sequence"/>
</dbReference>
<reference evidence="1 2" key="1">
    <citation type="submission" date="2018-03" db="EMBL/GenBank/DDBJ databases">
        <title>Genome sequence of Paenibacillus elgii strain AC13 an antimicrobial compound producing bacteria.</title>
        <authorList>
            <person name="Kurokawa A.S."/>
            <person name="Araujo J.F."/>
            <person name="Costa R.A."/>
            <person name="Ortega D.B."/>
            <person name="Pires A.S."/>
            <person name="Pappas G.J.Jr."/>
            <person name="Franco O.L."/>
            <person name="Barreto C."/>
            <person name="Magalhaes B.S."/>
            <person name="Kruger R.H."/>
        </authorList>
    </citation>
    <scope>NUCLEOTIDE SEQUENCE [LARGE SCALE GENOMIC DNA]</scope>
    <source>
        <strain evidence="1 2">AC13</strain>
    </source>
</reference>
<evidence type="ECO:0000313" key="1">
    <source>
        <dbReference type="EMBL" id="PUA37447.1"/>
    </source>
</evidence>
<organism evidence="1 2">
    <name type="scientific">Paenibacillus elgii</name>
    <dbReference type="NCBI Taxonomy" id="189691"/>
    <lineage>
        <taxon>Bacteria</taxon>
        <taxon>Bacillati</taxon>
        <taxon>Bacillota</taxon>
        <taxon>Bacilli</taxon>
        <taxon>Bacillales</taxon>
        <taxon>Paenibacillaceae</taxon>
        <taxon>Paenibacillus</taxon>
    </lineage>
</organism>
<name>A0A2T6FZV7_9BACL</name>
<dbReference type="EMBL" id="PYHP01000050">
    <property type="protein sequence ID" value="PUA37447.1"/>
    <property type="molecule type" value="Genomic_DNA"/>
</dbReference>